<evidence type="ECO:0000256" key="2">
    <source>
        <dbReference type="ARBA" id="ARBA00004141"/>
    </source>
</evidence>
<dbReference type="CDD" id="cd06160">
    <property type="entry name" value="S2P-M50_like_2"/>
    <property type="match status" value="1"/>
</dbReference>
<dbReference type="Proteomes" id="UP000885738">
    <property type="component" value="Unassembled WGS sequence"/>
</dbReference>
<comment type="similarity">
    <text evidence="3">Belongs to the peptidase M50B family.</text>
</comment>
<dbReference type="GO" id="GO:0006508">
    <property type="term" value="P:proteolysis"/>
    <property type="evidence" value="ECO:0007669"/>
    <property type="project" value="UniProtKB-KW"/>
</dbReference>
<evidence type="ECO:0000259" key="11">
    <source>
        <dbReference type="Pfam" id="PF02163"/>
    </source>
</evidence>
<keyword evidence="7" id="KW-0809">Transit peptide</keyword>
<evidence type="ECO:0000256" key="10">
    <source>
        <dbReference type="SAM" id="Phobius"/>
    </source>
</evidence>
<keyword evidence="9 10" id="KW-0472">Membrane</keyword>
<dbReference type="PANTHER" id="PTHR31412:SF0">
    <property type="entry name" value="ZINC METALLOPROTEASE EGY1, CHLOROPLASTIC-RELATED"/>
    <property type="match status" value="1"/>
</dbReference>
<feature type="transmembrane region" description="Helical" evidence="10">
    <location>
        <begin position="210"/>
        <end position="235"/>
    </location>
</feature>
<evidence type="ECO:0000256" key="9">
    <source>
        <dbReference type="ARBA" id="ARBA00023136"/>
    </source>
</evidence>
<keyword evidence="6" id="KW-0378">Hydrolase</keyword>
<dbReference type="PANTHER" id="PTHR31412">
    <property type="entry name" value="ZINC METALLOPROTEASE EGY1"/>
    <property type="match status" value="1"/>
</dbReference>
<dbReference type="AlphaFoldDB" id="A0A7C1ZTQ2"/>
<organism evidence="12">
    <name type="scientific">Desulfofervidus auxilii</name>
    <dbReference type="NCBI Taxonomy" id="1621989"/>
    <lineage>
        <taxon>Bacteria</taxon>
        <taxon>Pseudomonadati</taxon>
        <taxon>Thermodesulfobacteriota</taxon>
        <taxon>Candidatus Desulfofervidia</taxon>
        <taxon>Candidatus Desulfofervidales</taxon>
        <taxon>Candidatus Desulfofervidaceae</taxon>
        <taxon>Candidatus Desulfofervidus</taxon>
    </lineage>
</organism>
<accession>A0A7C1ZTQ2</accession>
<dbReference type="EMBL" id="DRIH01000268">
    <property type="protein sequence ID" value="HEC68612.1"/>
    <property type="molecule type" value="Genomic_DNA"/>
</dbReference>
<dbReference type="InterPro" id="IPR044838">
    <property type="entry name" value="EGY1-like"/>
</dbReference>
<evidence type="ECO:0000256" key="3">
    <source>
        <dbReference type="ARBA" id="ARBA00007931"/>
    </source>
</evidence>
<dbReference type="GO" id="GO:0016020">
    <property type="term" value="C:membrane"/>
    <property type="evidence" value="ECO:0007669"/>
    <property type="project" value="UniProtKB-SubCell"/>
</dbReference>
<name>A0A7C1ZTQ2_DESA2</name>
<dbReference type="Pfam" id="PF02163">
    <property type="entry name" value="Peptidase_M50"/>
    <property type="match status" value="1"/>
</dbReference>
<reference evidence="12" key="1">
    <citation type="journal article" date="2020" name="mSystems">
        <title>Genome- and Community-Level Interaction Insights into Carbon Utilization and Element Cycling Functions of Hydrothermarchaeota in Hydrothermal Sediment.</title>
        <authorList>
            <person name="Zhou Z."/>
            <person name="Liu Y."/>
            <person name="Xu W."/>
            <person name="Pan J."/>
            <person name="Luo Z.H."/>
            <person name="Li M."/>
        </authorList>
    </citation>
    <scope>NUCLEOTIDE SEQUENCE [LARGE SCALE GENOMIC DNA]</scope>
    <source>
        <strain evidence="12">HyVt-389</strain>
    </source>
</reference>
<feature type="transmembrane region" description="Helical" evidence="10">
    <location>
        <begin position="71"/>
        <end position="89"/>
    </location>
</feature>
<evidence type="ECO:0000256" key="8">
    <source>
        <dbReference type="ARBA" id="ARBA00022989"/>
    </source>
</evidence>
<feature type="transmembrane region" description="Helical" evidence="10">
    <location>
        <begin position="161"/>
        <end position="182"/>
    </location>
</feature>
<feature type="transmembrane region" description="Helical" evidence="10">
    <location>
        <begin position="101"/>
        <end position="122"/>
    </location>
</feature>
<evidence type="ECO:0000256" key="7">
    <source>
        <dbReference type="ARBA" id="ARBA00022946"/>
    </source>
</evidence>
<evidence type="ECO:0000256" key="5">
    <source>
        <dbReference type="ARBA" id="ARBA00022692"/>
    </source>
</evidence>
<sequence>MPLLNVILFFVTFLTTTAAGALQAGVNPLSSLTAFTKGLPFSLTLMIILLFHESGHFFASKYHKVAVTPPYFIPAPSLIGTFGAFIKIKAPMPNRQVLFDIGIAGPLAGIIVCLPIVIYGIAHSRIIPSPTPPQGLILGDCLLFKILVKIIWGSLPENADLMLHPAAFAGWLGLFVTALNLMPAGQLDGGHIAFAIFGERGHRLISKLTLICLIGLGFMGWYGWFVWAVLLIFLGLHHPEPIDPTLPLGKGRVKLGILALFIFILTFIPVPFKI</sequence>
<feature type="transmembrane region" description="Helical" evidence="10">
    <location>
        <begin position="39"/>
        <end position="59"/>
    </location>
</feature>
<evidence type="ECO:0000256" key="4">
    <source>
        <dbReference type="ARBA" id="ARBA00022670"/>
    </source>
</evidence>
<protein>
    <submittedName>
        <fullName evidence="12">Site-2 protease family protein</fullName>
    </submittedName>
</protein>
<proteinExistence type="inferred from homology"/>
<comment type="subcellular location">
    <subcellularLocation>
        <location evidence="2">Membrane</location>
        <topology evidence="2">Multi-pass membrane protein</topology>
    </subcellularLocation>
</comment>
<gene>
    <name evidence="12" type="ORF">ENI35_07400</name>
</gene>
<dbReference type="GO" id="GO:0008233">
    <property type="term" value="F:peptidase activity"/>
    <property type="evidence" value="ECO:0007669"/>
    <property type="project" value="UniProtKB-KW"/>
</dbReference>
<feature type="domain" description="Peptidase M50" evidence="11">
    <location>
        <begin position="41"/>
        <end position="207"/>
    </location>
</feature>
<evidence type="ECO:0000256" key="1">
    <source>
        <dbReference type="ARBA" id="ARBA00001947"/>
    </source>
</evidence>
<comment type="caution">
    <text evidence="12">The sequence shown here is derived from an EMBL/GenBank/DDBJ whole genome shotgun (WGS) entry which is preliminary data.</text>
</comment>
<evidence type="ECO:0000256" key="6">
    <source>
        <dbReference type="ARBA" id="ARBA00022801"/>
    </source>
</evidence>
<keyword evidence="8 10" id="KW-1133">Transmembrane helix</keyword>
<feature type="transmembrane region" description="Helical" evidence="10">
    <location>
        <begin position="255"/>
        <end position="272"/>
    </location>
</feature>
<evidence type="ECO:0000313" key="12">
    <source>
        <dbReference type="EMBL" id="HEC68612.1"/>
    </source>
</evidence>
<dbReference type="InterPro" id="IPR008915">
    <property type="entry name" value="Peptidase_M50"/>
</dbReference>
<comment type="cofactor">
    <cofactor evidence="1">
        <name>Zn(2+)</name>
        <dbReference type="ChEBI" id="CHEBI:29105"/>
    </cofactor>
</comment>
<keyword evidence="5 10" id="KW-0812">Transmembrane</keyword>
<keyword evidence="4 12" id="KW-0645">Protease</keyword>